<dbReference type="GO" id="GO:0015171">
    <property type="term" value="F:amino acid transmembrane transporter activity"/>
    <property type="evidence" value="ECO:0007669"/>
    <property type="project" value="TreeGrafter"/>
</dbReference>
<keyword evidence="6 7" id="KW-0472">Membrane</keyword>
<proteinExistence type="predicted"/>
<evidence type="ECO:0000256" key="4">
    <source>
        <dbReference type="ARBA" id="ARBA00022970"/>
    </source>
</evidence>
<reference evidence="9" key="1">
    <citation type="journal article" date="2021" name="Mol. Plant Microbe Interact.">
        <title>Telomere to telomere genome assembly of Fusarium musae F31, causal agent of crown rot disease of banana.</title>
        <authorList>
            <person name="Degradi L."/>
            <person name="Tava V."/>
            <person name="Kunova A."/>
            <person name="Cortesi P."/>
            <person name="Saracchi M."/>
            <person name="Pasquali M."/>
        </authorList>
    </citation>
    <scope>NUCLEOTIDE SEQUENCE</scope>
    <source>
        <strain evidence="9">F31</strain>
    </source>
</reference>
<dbReference type="InterPro" id="IPR004841">
    <property type="entry name" value="AA-permease/SLC12A_dom"/>
</dbReference>
<dbReference type="Gene3D" id="1.20.1740.10">
    <property type="entry name" value="Amino acid/polyamine transporter I"/>
    <property type="match status" value="1"/>
</dbReference>
<gene>
    <name evidence="9" type="ORF">J7337_010199</name>
</gene>
<evidence type="ECO:0000256" key="5">
    <source>
        <dbReference type="ARBA" id="ARBA00022989"/>
    </source>
</evidence>
<evidence type="ECO:0000256" key="3">
    <source>
        <dbReference type="ARBA" id="ARBA00022692"/>
    </source>
</evidence>
<dbReference type="RefSeq" id="XP_044678379.1">
    <property type="nucleotide sequence ID" value="XM_044827785.1"/>
</dbReference>
<organism evidence="9 10">
    <name type="scientific">Fusarium musae</name>
    <dbReference type="NCBI Taxonomy" id="1042133"/>
    <lineage>
        <taxon>Eukaryota</taxon>
        <taxon>Fungi</taxon>
        <taxon>Dikarya</taxon>
        <taxon>Ascomycota</taxon>
        <taxon>Pezizomycotina</taxon>
        <taxon>Sordariomycetes</taxon>
        <taxon>Hypocreomycetidae</taxon>
        <taxon>Hypocreales</taxon>
        <taxon>Nectriaceae</taxon>
        <taxon>Fusarium</taxon>
    </lineage>
</organism>
<dbReference type="KEGG" id="fmu:J7337_010199"/>
<evidence type="ECO:0000256" key="6">
    <source>
        <dbReference type="ARBA" id="ARBA00023136"/>
    </source>
</evidence>
<dbReference type="EMBL" id="JAHBCI010000007">
    <property type="protein sequence ID" value="KAG9499379.1"/>
    <property type="molecule type" value="Genomic_DNA"/>
</dbReference>
<keyword evidence="2" id="KW-0813">Transport</keyword>
<dbReference type="InterPro" id="IPR004840">
    <property type="entry name" value="Amino_acid_permease_CS"/>
</dbReference>
<dbReference type="PANTHER" id="PTHR43341:SF1">
    <property type="entry name" value="GENERAL AMINO-ACID PERMEASE GAP1"/>
    <property type="match status" value="1"/>
</dbReference>
<comment type="subcellular location">
    <subcellularLocation>
        <location evidence="1">Membrane</location>
        <topology evidence="1">Multi-pass membrane protein</topology>
    </subcellularLocation>
</comment>
<dbReference type="GeneID" id="68318055"/>
<dbReference type="PANTHER" id="PTHR43341">
    <property type="entry name" value="AMINO ACID PERMEASE"/>
    <property type="match status" value="1"/>
</dbReference>
<dbReference type="GO" id="GO:0016020">
    <property type="term" value="C:membrane"/>
    <property type="evidence" value="ECO:0007669"/>
    <property type="project" value="UniProtKB-SubCell"/>
</dbReference>
<evidence type="ECO:0000259" key="8">
    <source>
        <dbReference type="Pfam" id="PF00324"/>
    </source>
</evidence>
<feature type="transmembrane region" description="Helical" evidence="7">
    <location>
        <begin position="164"/>
        <end position="184"/>
    </location>
</feature>
<accession>A0A9P8DCH9</accession>
<dbReference type="InterPro" id="IPR050524">
    <property type="entry name" value="APC_YAT"/>
</dbReference>
<keyword evidence="5 7" id="KW-1133">Transmembrane helix</keyword>
<protein>
    <recommendedName>
        <fullName evidence="8">Amino acid permease/ SLC12A domain-containing protein</fullName>
    </recommendedName>
</protein>
<evidence type="ECO:0000256" key="1">
    <source>
        <dbReference type="ARBA" id="ARBA00004141"/>
    </source>
</evidence>
<evidence type="ECO:0000256" key="2">
    <source>
        <dbReference type="ARBA" id="ARBA00022448"/>
    </source>
</evidence>
<evidence type="ECO:0000256" key="7">
    <source>
        <dbReference type="SAM" id="Phobius"/>
    </source>
</evidence>
<keyword evidence="10" id="KW-1185">Reference proteome</keyword>
<keyword evidence="3 7" id="KW-0812">Transmembrane</keyword>
<dbReference type="PROSITE" id="PS00218">
    <property type="entry name" value="AMINO_ACID_PERMEASE_1"/>
    <property type="match status" value="1"/>
</dbReference>
<keyword evidence="4" id="KW-0029">Amino-acid transport</keyword>
<comment type="caution">
    <text evidence="9">The sequence shown here is derived from an EMBL/GenBank/DDBJ whole genome shotgun (WGS) entry which is preliminary data.</text>
</comment>
<sequence>MSLKDENNGGSDGADYKSGTVDSAAGRQLPVDSPEAGTTNALHKNLKGRHMQMIAIGGAIGAGLFIGSGTAFQTGGPASVFLGFLIVGVMVYLMMQALAEMTVLYPINGAFTMYICRFVDPSFGWACGIEYAISWLTVLPFEISAACNMIHFWPGSHGINNSAWIVPLLVALVVIQFFGVRGYGEVWPQLPEKFPALRFMDNELTDY</sequence>
<evidence type="ECO:0000313" key="10">
    <source>
        <dbReference type="Proteomes" id="UP000827133"/>
    </source>
</evidence>
<evidence type="ECO:0000313" key="9">
    <source>
        <dbReference type="EMBL" id="KAG9499379.1"/>
    </source>
</evidence>
<feature type="transmembrane region" description="Helical" evidence="7">
    <location>
        <begin position="53"/>
        <end position="72"/>
    </location>
</feature>
<dbReference type="Pfam" id="PF00324">
    <property type="entry name" value="AA_permease"/>
    <property type="match status" value="1"/>
</dbReference>
<feature type="domain" description="Amino acid permease/ SLC12A" evidence="8">
    <location>
        <begin position="50"/>
        <end position="185"/>
    </location>
</feature>
<name>A0A9P8DCH9_9HYPO</name>
<dbReference type="AlphaFoldDB" id="A0A9P8DCH9"/>
<dbReference type="Proteomes" id="UP000827133">
    <property type="component" value="Unassembled WGS sequence"/>
</dbReference>